<protein>
    <recommendedName>
        <fullName evidence="5">SPOR domain-containing protein</fullName>
    </recommendedName>
</protein>
<feature type="chain" id="PRO_5026835821" description="SPOR domain-containing protein" evidence="2">
    <location>
        <begin position="24"/>
        <end position="177"/>
    </location>
</feature>
<dbReference type="PROSITE" id="PS51257">
    <property type="entry name" value="PROKAR_LIPOPROTEIN"/>
    <property type="match status" value="1"/>
</dbReference>
<proteinExistence type="predicted"/>
<feature type="compositionally biased region" description="Low complexity" evidence="1">
    <location>
        <begin position="46"/>
        <end position="68"/>
    </location>
</feature>
<evidence type="ECO:0000313" key="4">
    <source>
        <dbReference type="Proteomes" id="UP000440224"/>
    </source>
</evidence>
<name>A0A6N7PND9_9BACT</name>
<sequence length="177" mass="17947">MRTSRLGAAAFSLVLLAAGTVLTACPAKETPAPVHEAKPGRLEVSTTGATGVTAGEPTSTAGSAPAPAPAEGAKAVRIEVKKGGDVLGFVRVTPGAPGKLELSNDSDAAKALEALWNKEKCSESVAVPAERATKEGGFEHDTRVVRSTSPEYGSAVRGFLLGRGYDVRALEAPAVGP</sequence>
<evidence type="ECO:0000313" key="3">
    <source>
        <dbReference type="EMBL" id="MRG90411.1"/>
    </source>
</evidence>
<dbReference type="AlphaFoldDB" id="A0A6N7PND9"/>
<keyword evidence="4" id="KW-1185">Reference proteome</keyword>
<feature type="signal peptide" evidence="2">
    <location>
        <begin position="1"/>
        <end position="23"/>
    </location>
</feature>
<dbReference type="EMBL" id="WJIE01000001">
    <property type="protein sequence ID" value="MRG90411.1"/>
    <property type="molecule type" value="Genomic_DNA"/>
</dbReference>
<comment type="caution">
    <text evidence="3">The sequence shown here is derived from an EMBL/GenBank/DDBJ whole genome shotgun (WGS) entry which is preliminary data.</text>
</comment>
<accession>A0A6N7PND9</accession>
<gene>
    <name evidence="3" type="ORF">GF068_00505</name>
</gene>
<evidence type="ECO:0008006" key="5">
    <source>
        <dbReference type="Google" id="ProtNLM"/>
    </source>
</evidence>
<organism evidence="3 4">
    <name type="scientific">Polyangium spumosum</name>
    <dbReference type="NCBI Taxonomy" id="889282"/>
    <lineage>
        <taxon>Bacteria</taxon>
        <taxon>Pseudomonadati</taxon>
        <taxon>Myxococcota</taxon>
        <taxon>Polyangia</taxon>
        <taxon>Polyangiales</taxon>
        <taxon>Polyangiaceae</taxon>
        <taxon>Polyangium</taxon>
    </lineage>
</organism>
<feature type="region of interest" description="Disordered" evidence="1">
    <location>
        <begin position="44"/>
        <end position="68"/>
    </location>
</feature>
<evidence type="ECO:0000256" key="1">
    <source>
        <dbReference type="SAM" id="MobiDB-lite"/>
    </source>
</evidence>
<keyword evidence="2" id="KW-0732">Signal</keyword>
<dbReference type="RefSeq" id="WP_153817331.1">
    <property type="nucleotide sequence ID" value="NZ_WJIE01000001.1"/>
</dbReference>
<evidence type="ECO:0000256" key="2">
    <source>
        <dbReference type="SAM" id="SignalP"/>
    </source>
</evidence>
<dbReference type="Proteomes" id="UP000440224">
    <property type="component" value="Unassembled WGS sequence"/>
</dbReference>
<reference evidence="3 4" key="1">
    <citation type="submission" date="2019-10" db="EMBL/GenBank/DDBJ databases">
        <title>A soil myxobacterium in the family Polyangiaceae.</title>
        <authorList>
            <person name="Li Y."/>
            <person name="Wang J."/>
        </authorList>
    </citation>
    <scope>NUCLEOTIDE SEQUENCE [LARGE SCALE GENOMIC DNA]</scope>
    <source>
        <strain evidence="3 4">DSM 14734</strain>
    </source>
</reference>